<evidence type="ECO:0000313" key="4">
    <source>
        <dbReference type="Proteomes" id="UP000004508"/>
    </source>
</evidence>
<dbReference type="Gene3D" id="2.60.40.10">
    <property type="entry name" value="Immunoglobulins"/>
    <property type="match status" value="1"/>
</dbReference>
<dbReference type="InParanoid" id="D6TXC1"/>
<feature type="domain" description="IPT/TIG" evidence="1">
    <location>
        <begin position="208"/>
        <end position="276"/>
    </location>
</feature>
<sequence>MSNYLAIATVTATLKRILHAVVGVDVNGADVRTVRPETLTNDTTFVGVNLFLYQVTPNAALRNADLPTRRADGTVMQRPQAALDLHYLFSFYGDDTKFEPQLVLGSVVRKLHSQPILSRQEIQDTILHTTFPAPTSSNLADSIEMVRFTPIALSLEELSKLWSVFLQTPYTLSVAYQGSVVLIESEDRPVEAPPVLQRKLYVLPFNQPMIDSMTPQMIDSTPGAKLTLQGHNLRADHTLVLFGDIEATPDPGMTNERLVVTVPAGVRAGLQSLQVIQPIYIGIPPARHTSVEFESNIAAFVLRPSINKSGGVYQITATSTNVTLQANPIVGKDQRVVLLLSQVSNDLSTTYTFLAPSRSADSNSITVPIQNVPTGDYLARIRVNDAESALDISAGNYSGPKVHIP</sequence>
<dbReference type="RefSeq" id="WP_007916663.1">
    <property type="nucleotide sequence ID" value="NZ_ADVG01000003.1"/>
</dbReference>
<proteinExistence type="predicted"/>
<dbReference type="Proteomes" id="UP000004508">
    <property type="component" value="Unassembled WGS sequence"/>
</dbReference>
<evidence type="ECO:0000259" key="1">
    <source>
        <dbReference type="Pfam" id="PF01833"/>
    </source>
</evidence>
<dbReference type="InterPro" id="IPR014756">
    <property type="entry name" value="Ig_E-set"/>
</dbReference>
<dbReference type="InterPro" id="IPR025351">
    <property type="entry name" value="Pvc16_N"/>
</dbReference>
<reference evidence="3 4" key="1">
    <citation type="journal article" date="2011" name="Stand. Genomic Sci.">
        <title>Non-contiguous finished genome sequence and contextual data of the filamentous soil bacterium Ktedonobacter racemifer type strain (SOSP1-21).</title>
        <authorList>
            <person name="Chang Y.J."/>
            <person name="Land M."/>
            <person name="Hauser L."/>
            <person name="Chertkov O."/>
            <person name="Del Rio T.G."/>
            <person name="Nolan M."/>
            <person name="Copeland A."/>
            <person name="Tice H."/>
            <person name="Cheng J.F."/>
            <person name="Lucas S."/>
            <person name="Han C."/>
            <person name="Goodwin L."/>
            <person name="Pitluck S."/>
            <person name="Ivanova N."/>
            <person name="Ovchinikova G."/>
            <person name="Pati A."/>
            <person name="Chen A."/>
            <person name="Palaniappan K."/>
            <person name="Mavromatis K."/>
            <person name="Liolios K."/>
            <person name="Brettin T."/>
            <person name="Fiebig A."/>
            <person name="Rohde M."/>
            <person name="Abt B."/>
            <person name="Goker M."/>
            <person name="Detter J.C."/>
            <person name="Woyke T."/>
            <person name="Bristow J."/>
            <person name="Eisen J.A."/>
            <person name="Markowitz V."/>
            <person name="Hugenholtz P."/>
            <person name="Kyrpides N.C."/>
            <person name="Klenk H.P."/>
            <person name="Lapidus A."/>
        </authorList>
    </citation>
    <scope>NUCLEOTIDE SEQUENCE [LARGE SCALE GENOMIC DNA]</scope>
    <source>
        <strain evidence="4">DSM 44963</strain>
    </source>
</reference>
<gene>
    <name evidence="3" type="ORF">Krac_5969</name>
</gene>
<dbReference type="EMBL" id="ADVG01000003">
    <property type="protein sequence ID" value="EFH84854.1"/>
    <property type="molecule type" value="Genomic_DNA"/>
</dbReference>
<dbReference type="SUPFAM" id="SSF81296">
    <property type="entry name" value="E set domains"/>
    <property type="match status" value="1"/>
</dbReference>
<evidence type="ECO:0000259" key="2">
    <source>
        <dbReference type="Pfam" id="PF14065"/>
    </source>
</evidence>
<keyword evidence="4" id="KW-1185">Reference proteome</keyword>
<dbReference type="Pfam" id="PF01833">
    <property type="entry name" value="TIG"/>
    <property type="match status" value="1"/>
</dbReference>
<dbReference type="STRING" id="485913.Krac_5969"/>
<protein>
    <submittedName>
        <fullName evidence="3">Cell surface receptor IPT/TIG domain protein</fullName>
    </submittedName>
</protein>
<dbReference type="Pfam" id="PF14065">
    <property type="entry name" value="Pvc16_N"/>
    <property type="match status" value="1"/>
</dbReference>
<dbReference type="eggNOG" id="COG2911">
    <property type="taxonomic scope" value="Bacteria"/>
</dbReference>
<evidence type="ECO:0000313" key="3">
    <source>
        <dbReference type="EMBL" id="EFH84854.1"/>
    </source>
</evidence>
<accession>D6TXC1</accession>
<dbReference type="InterPro" id="IPR002909">
    <property type="entry name" value="IPT_dom"/>
</dbReference>
<name>D6TXC1_KTERA</name>
<comment type="caution">
    <text evidence="3">The sequence shown here is derived from an EMBL/GenBank/DDBJ whole genome shotgun (WGS) entry which is preliminary data.</text>
</comment>
<dbReference type="AlphaFoldDB" id="D6TXC1"/>
<dbReference type="InterPro" id="IPR013783">
    <property type="entry name" value="Ig-like_fold"/>
</dbReference>
<dbReference type="OrthoDB" id="527247at2"/>
<keyword evidence="3" id="KW-0675">Receptor</keyword>
<organism evidence="3 4">
    <name type="scientific">Ktedonobacter racemifer DSM 44963</name>
    <dbReference type="NCBI Taxonomy" id="485913"/>
    <lineage>
        <taxon>Bacteria</taxon>
        <taxon>Bacillati</taxon>
        <taxon>Chloroflexota</taxon>
        <taxon>Ktedonobacteria</taxon>
        <taxon>Ktedonobacterales</taxon>
        <taxon>Ktedonobacteraceae</taxon>
        <taxon>Ktedonobacter</taxon>
    </lineage>
</organism>
<feature type="domain" description="Pvc16 N-terminal" evidence="2">
    <location>
        <begin position="9"/>
        <end position="196"/>
    </location>
</feature>